<proteinExistence type="predicted"/>
<name>A0A8H2VCZ4_9SACH</name>
<dbReference type="InterPro" id="IPR019835">
    <property type="entry name" value="SWIB_domain"/>
</dbReference>
<accession>A0A8H2VCZ4</accession>
<evidence type="ECO:0000313" key="4">
    <source>
        <dbReference type="Proteomes" id="UP000644660"/>
    </source>
</evidence>
<dbReference type="Gene3D" id="1.10.245.10">
    <property type="entry name" value="SWIB/MDM2 domain"/>
    <property type="match status" value="1"/>
</dbReference>
<dbReference type="PANTHER" id="PTHR13844">
    <property type="entry name" value="SWI/SNF-RELATED MATRIX-ASSOCIATED ACTIN-DEPENDENT REGULATOR OF CHROMATIN SUBFAMILY D"/>
    <property type="match status" value="1"/>
</dbReference>
<feature type="compositionally biased region" description="Basic and acidic residues" evidence="1">
    <location>
        <begin position="259"/>
        <end position="268"/>
    </location>
</feature>
<protein>
    <submittedName>
        <fullName evidence="3">Similar to Saccharomyces cerevisiae YOR295W UAF30 Subunit of UAF (Upstream activation factor)</fullName>
    </submittedName>
</protein>
<evidence type="ECO:0000259" key="2">
    <source>
        <dbReference type="PROSITE" id="PS51925"/>
    </source>
</evidence>
<sequence>MTRRKGEKLCHFDNLVPYMGAILPQVIAMEDNINRIKMMLTDAFLVNLENYRKENLNEFIRNQMDEFKGQAIQQVPREDVDKERRLLLSRFKRWDKKLKKEDTSNVKGKIQKSSGPKKRRNIPENHMSKAIVKLSRPLQNLLGISNSTRTEVVKLIWVYIRENNLQNPEDKREVICDDPMKVIFGEKVTIFSMNKLLLPHIIKFSDSEQNDITSHAESLDTVNSTLDSSDDDVDLDDENKRESYSSDSESSGREYFSSEEPKSNDLNS</sequence>
<gene>
    <name evidence="3" type="ORF">KABA2_02S07634</name>
</gene>
<feature type="domain" description="DM2" evidence="2">
    <location>
        <begin position="127"/>
        <end position="203"/>
    </location>
</feature>
<comment type="caution">
    <text evidence="3">The sequence shown here is derived from an EMBL/GenBank/DDBJ whole genome shotgun (WGS) entry which is preliminary data.</text>
</comment>
<dbReference type="SMART" id="SM00151">
    <property type="entry name" value="SWIB"/>
    <property type="match status" value="1"/>
</dbReference>
<dbReference type="InterPro" id="IPR036885">
    <property type="entry name" value="SWIB_MDM2_dom_sf"/>
</dbReference>
<dbReference type="EMBL" id="CAEFZW010000002">
    <property type="protein sequence ID" value="CAB4252927.1"/>
    <property type="molecule type" value="Genomic_DNA"/>
</dbReference>
<dbReference type="OrthoDB" id="10251073at2759"/>
<feature type="region of interest" description="Disordered" evidence="1">
    <location>
        <begin position="102"/>
        <end position="126"/>
    </location>
</feature>
<evidence type="ECO:0000256" key="1">
    <source>
        <dbReference type="SAM" id="MobiDB-lite"/>
    </source>
</evidence>
<dbReference type="RefSeq" id="XP_041404965.1">
    <property type="nucleotide sequence ID" value="XM_041549031.1"/>
</dbReference>
<dbReference type="SUPFAM" id="SSF47592">
    <property type="entry name" value="SWIB/MDM2 domain"/>
    <property type="match status" value="1"/>
</dbReference>
<dbReference type="Proteomes" id="UP000644660">
    <property type="component" value="Unassembled WGS sequence"/>
</dbReference>
<dbReference type="Pfam" id="PF02201">
    <property type="entry name" value="SWIB"/>
    <property type="match status" value="1"/>
</dbReference>
<dbReference type="PROSITE" id="PS51925">
    <property type="entry name" value="SWIB_MDM2"/>
    <property type="match status" value="1"/>
</dbReference>
<dbReference type="CDD" id="cd10567">
    <property type="entry name" value="SWIB-MDM2_like"/>
    <property type="match status" value="1"/>
</dbReference>
<feature type="region of interest" description="Disordered" evidence="1">
    <location>
        <begin position="222"/>
        <end position="268"/>
    </location>
</feature>
<dbReference type="AlphaFoldDB" id="A0A8H2VCZ4"/>
<reference evidence="3 4" key="1">
    <citation type="submission" date="2020-05" db="EMBL/GenBank/DDBJ databases">
        <authorList>
            <person name="Casaregola S."/>
            <person name="Devillers H."/>
            <person name="Grondin C."/>
        </authorList>
    </citation>
    <scope>NUCLEOTIDE SEQUENCE [LARGE SCALE GENOMIC DNA]</scope>
    <source>
        <strain evidence="3 4">CLIB 1767</strain>
    </source>
</reference>
<dbReference type="GeneID" id="64856068"/>
<feature type="compositionally biased region" description="Acidic residues" evidence="1">
    <location>
        <begin position="228"/>
        <end position="237"/>
    </location>
</feature>
<dbReference type="InterPro" id="IPR003121">
    <property type="entry name" value="SWIB_MDM2_domain"/>
</dbReference>
<keyword evidence="4" id="KW-1185">Reference proteome</keyword>
<feature type="compositionally biased region" description="Low complexity" evidence="1">
    <location>
        <begin position="245"/>
        <end position="255"/>
    </location>
</feature>
<evidence type="ECO:0000313" key="3">
    <source>
        <dbReference type="EMBL" id="CAB4252927.1"/>
    </source>
</evidence>
<organism evidence="3 4">
    <name type="scientific">Maudiozyma barnettii</name>
    <dbReference type="NCBI Taxonomy" id="61262"/>
    <lineage>
        <taxon>Eukaryota</taxon>
        <taxon>Fungi</taxon>
        <taxon>Dikarya</taxon>
        <taxon>Ascomycota</taxon>
        <taxon>Saccharomycotina</taxon>
        <taxon>Saccharomycetes</taxon>
        <taxon>Saccharomycetales</taxon>
        <taxon>Saccharomycetaceae</taxon>
        <taxon>Maudiozyma</taxon>
    </lineage>
</organism>